<gene>
    <name evidence="1" type="ORF">METZ01_LOCUS332328</name>
</gene>
<protein>
    <submittedName>
        <fullName evidence="1">Uncharacterized protein</fullName>
    </submittedName>
</protein>
<organism evidence="1">
    <name type="scientific">marine metagenome</name>
    <dbReference type="NCBI Taxonomy" id="408172"/>
    <lineage>
        <taxon>unclassified sequences</taxon>
        <taxon>metagenomes</taxon>
        <taxon>ecological metagenomes</taxon>
    </lineage>
</organism>
<feature type="non-terminal residue" evidence="1">
    <location>
        <position position="28"/>
    </location>
</feature>
<reference evidence="1" key="1">
    <citation type="submission" date="2018-05" db="EMBL/GenBank/DDBJ databases">
        <authorList>
            <person name="Lanie J.A."/>
            <person name="Ng W.-L."/>
            <person name="Kazmierczak K.M."/>
            <person name="Andrzejewski T.M."/>
            <person name="Davidsen T.M."/>
            <person name="Wayne K.J."/>
            <person name="Tettelin H."/>
            <person name="Glass J.I."/>
            <person name="Rusch D."/>
            <person name="Podicherti R."/>
            <person name="Tsui H.-C.T."/>
            <person name="Winkler M.E."/>
        </authorList>
    </citation>
    <scope>NUCLEOTIDE SEQUENCE</scope>
</reference>
<dbReference type="AlphaFoldDB" id="A0A382Q1K9"/>
<name>A0A382Q1K9_9ZZZZ</name>
<accession>A0A382Q1K9</accession>
<evidence type="ECO:0000313" key="1">
    <source>
        <dbReference type="EMBL" id="SVC79474.1"/>
    </source>
</evidence>
<sequence>MHTRGIAAVFVVVTLMPMSAAAQLTHST</sequence>
<proteinExistence type="predicted"/>
<dbReference type="EMBL" id="UINC01111336">
    <property type="protein sequence ID" value="SVC79474.1"/>
    <property type="molecule type" value="Genomic_DNA"/>
</dbReference>